<evidence type="ECO:0000256" key="1">
    <source>
        <dbReference type="SAM" id="Phobius"/>
    </source>
</evidence>
<dbReference type="eggNOG" id="ENOG502T4NB">
    <property type="taxonomic scope" value="Eukaryota"/>
</dbReference>
<name>Q4N8C4_THEPA</name>
<keyword evidence="1" id="KW-0812">Transmembrane</keyword>
<evidence type="ECO:0000313" key="2">
    <source>
        <dbReference type="EMBL" id="EAN33784.1"/>
    </source>
</evidence>
<dbReference type="VEuPathDB" id="PiroplasmaDB:TpMuguga_01g01229"/>
<dbReference type="InParanoid" id="Q4N8C4"/>
<dbReference type="EMBL" id="AAGK01000001">
    <property type="protein sequence ID" value="EAN33784.1"/>
    <property type="molecule type" value="Genomic_DNA"/>
</dbReference>
<dbReference type="KEGG" id="tpv:TP01_1229"/>
<dbReference type="GeneID" id="3503438"/>
<feature type="transmembrane region" description="Helical" evidence="1">
    <location>
        <begin position="457"/>
        <end position="479"/>
    </location>
</feature>
<feature type="transmembrane region" description="Helical" evidence="1">
    <location>
        <begin position="358"/>
        <end position="380"/>
    </location>
</feature>
<feature type="transmembrane region" description="Helical" evidence="1">
    <location>
        <begin position="119"/>
        <end position="141"/>
    </location>
</feature>
<dbReference type="AlphaFoldDB" id="Q4N8C4"/>
<comment type="caution">
    <text evidence="2">The sequence shown here is derived from an EMBL/GenBank/DDBJ whole genome shotgun (WGS) entry which is preliminary data.</text>
</comment>
<feature type="transmembrane region" description="Helical" evidence="1">
    <location>
        <begin position="392"/>
        <end position="417"/>
    </location>
</feature>
<sequence length="534" mass="61459">MSDSGGVSNDVEIVQSNRRLHFTNSIWFLLGTITTFGIVMSAIAARVYSGVLEIQPERSTEFASNSLTIALLTSSSGVSIAFLFFPLNILLIFISLTVSFATVYCTLLNTLLKIFKSKLFFHLATEIGCIFLGIIDLIGITSVNDKFIPGNKVHKMLSYQIGRPIGYLLVLIIVIFMKINSFRGRETRFLQESDVLMTYQMMILLLLGIPILMVMSNYHLKSNDKQRKWRSASRFNSWKTWMKGLHMYQCIYAYAILLIIIESSEGFFNSSILMYLTDQFPYFKTELKTLVIVVLHQVFDLIGRCIPAILQEIMGKYNLFLFRIRSYDEESGPGKSYLDSNCHLEEEKIDLKSTQTYTISKCVITVLVGVRVLLLLCIFFKRHFDSQFPNFMNSFPAVILITMYNSLVRGAVVSLVYTQLCLVVERNGPVTPDEQEFKAESTSNYCRKIELVDPDLMISLIIAAFRVLETVPFVFWTYIGFKYNSVLMDCELYYQRHEHWPTDALESDFDRFIWWITLIISKILRDICNPFGRL</sequence>
<proteinExistence type="predicted"/>
<feature type="transmembrane region" description="Helical" evidence="1">
    <location>
        <begin position="201"/>
        <end position="220"/>
    </location>
</feature>
<dbReference type="Proteomes" id="UP000001949">
    <property type="component" value="Unassembled WGS sequence"/>
</dbReference>
<evidence type="ECO:0000313" key="3">
    <source>
        <dbReference type="Proteomes" id="UP000001949"/>
    </source>
</evidence>
<keyword evidence="3" id="KW-1185">Reference proteome</keyword>
<feature type="transmembrane region" description="Helical" evidence="1">
    <location>
        <begin position="251"/>
        <end position="277"/>
    </location>
</feature>
<accession>Q4N8C4</accession>
<keyword evidence="1" id="KW-1133">Transmembrane helix</keyword>
<feature type="transmembrane region" description="Helical" evidence="1">
    <location>
        <begin position="26"/>
        <end position="45"/>
    </location>
</feature>
<gene>
    <name evidence="2" type="ordered locus">TP01_1229</name>
</gene>
<reference evidence="2 3" key="1">
    <citation type="journal article" date="2005" name="Science">
        <title>Genome sequence of Theileria parva, a bovine pathogen that transforms lymphocytes.</title>
        <authorList>
            <person name="Gardner M.J."/>
            <person name="Bishop R."/>
            <person name="Shah T."/>
            <person name="de Villiers E.P."/>
            <person name="Carlton J.M."/>
            <person name="Hall N."/>
            <person name="Ren Q."/>
            <person name="Paulsen I.T."/>
            <person name="Pain A."/>
            <person name="Berriman M."/>
            <person name="Wilson R.J.M."/>
            <person name="Sato S."/>
            <person name="Ralph S.A."/>
            <person name="Mann D.J."/>
            <person name="Xiong Z."/>
            <person name="Shallom S.J."/>
            <person name="Weidman J."/>
            <person name="Jiang L."/>
            <person name="Lynn J."/>
            <person name="Weaver B."/>
            <person name="Shoaibi A."/>
            <person name="Domingo A.R."/>
            <person name="Wasawo D."/>
            <person name="Crabtree J."/>
            <person name="Wortman J.R."/>
            <person name="Haas B."/>
            <person name="Angiuoli S.V."/>
            <person name="Creasy T.H."/>
            <person name="Lu C."/>
            <person name="Suh B."/>
            <person name="Silva J.C."/>
            <person name="Utterback T.R."/>
            <person name="Feldblyum T.V."/>
            <person name="Pertea M."/>
            <person name="Allen J."/>
            <person name="Nierman W.C."/>
            <person name="Taracha E.L.N."/>
            <person name="Salzberg S.L."/>
            <person name="White O.R."/>
            <person name="Fitzhugh H.A."/>
            <person name="Morzaria S."/>
            <person name="Venter J.C."/>
            <person name="Fraser C.M."/>
            <person name="Nene V."/>
        </authorList>
    </citation>
    <scope>NUCLEOTIDE SEQUENCE [LARGE SCALE GENOMIC DNA]</scope>
    <source>
        <strain evidence="2 3">Muguga</strain>
    </source>
</reference>
<feature type="transmembrane region" description="Helical" evidence="1">
    <location>
        <begin position="91"/>
        <end position="112"/>
    </location>
</feature>
<dbReference type="RefSeq" id="XP_766067.1">
    <property type="nucleotide sequence ID" value="XM_760974.1"/>
</dbReference>
<feature type="transmembrane region" description="Helical" evidence="1">
    <location>
        <begin position="66"/>
        <end position="85"/>
    </location>
</feature>
<keyword evidence="1" id="KW-0472">Membrane</keyword>
<feature type="transmembrane region" description="Helical" evidence="1">
    <location>
        <begin position="161"/>
        <end position="180"/>
    </location>
</feature>
<organism evidence="2 3">
    <name type="scientific">Theileria parva</name>
    <name type="common">East coast fever infection agent</name>
    <dbReference type="NCBI Taxonomy" id="5875"/>
    <lineage>
        <taxon>Eukaryota</taxon>
        <taxon>Sar</taxon>
        <taxon>Alveolata</taxon>
        <taxon>Apicomplexa</taxon>
        <taxon>Aconoidasida</taxon>
        <taxon>Piroplasmida</taxon>
        <taxon>Theileriidae</taxon>
        <taxon>Theileria</taxon>
    </lineage>
</organism>
<protein>
    <submittedName>
        <fullName evidence="2">Uncharacterized protein</fullName>
    </submittedName>
</protein>